<reference evidence="2 3" key="1">
    <citation type="submission" date="2018-08" db="EMBL/GenBank/DDBJ databases">
        <title>Meiothermus terrae DSM 26712 genome sequencing project.</title>
        <authorList>
            <person name="Da Costa M.S."/>
            <person name="Albuquerque L."/>
            <person name="Raposo P."/>
            <person name="Froufe H.J.C."/>
            <person name="Barroso C.S."/>
            <person name="Egas C."/>
        </authorList>
    </citation>
    <scope>NUCLEOTIDE SEQUENCE [LARGE SCALE GENOMIC DNA]</scope>
    <source>
        <strain evidence="2 3">DSM 26712</strain>
    </source>
</reference>
<dbReference type="OrthoDB" id="9785602at2"/>
<evidence type="ECO:0000259" key="1">
    <source>
        <dbReference type="PROSITE" id="PS51186"/>
    </source>
</evidence>
<keyword evidence="2" id="KW-0012">Acyltransferase</keyword>
<protein>
    <submittedName>
        <fullName evidence="2">Spermidine N(1)-acetyltransferase</fullName>
        <ecNumber evidence="2">2.3.1.57</ecNumber>
    </submittedName>
</protein>
<dbReference type="GO" id="GO:0004145">
    <property type="term" value="F:diamine N-acetyltransferase activity"/>
    <property type="evidence" value="ECO:0007669"/>
    <property type="project" value="UniProtKB-EC"/>
</dbReference>
<dbReference type="RefSeq" id="WP_119315524.1">
    <property type="nucleotide sequence ID" value="NZ_QXDL01000107.1"/>
</dbReference>
<dbReference type="EMBL" id="QXDL01000107">
    <property type="protein sequence ID" value="RIH82841.1"/>
    <property type="molecule type" value="Genomic_DNA"/>
</dbReference>
<dbReference type="EC" id="2.3.1.57" evidence="2"/>
<evidence type="ECO:0000313" key="2">
    <source>
        <dbReference type="EMBL" id="RIH82841.1"/>
    </source>
</evidence>
<dbReference type="PANTHER" id="PTHR43792:SF1">
    <property type="entry name" value="N-ACETYLTRANSFERASE DOMAIN-CONTAINING PROTEIN"/>
    <property type="match status" value="1"/>
</dbReference>
<organism evidence="2 3">
    <name type="scientific">Calidithermus terrae</name>
    <dbReference type="NCBI Taxonomy" id="1408545"/>
    <lineage>
        <taxon>Bacteria</taxon>
        <taxon>Thermotogati</taxon>
        <taxon>Deinococcota</taxon>
        <taxon>Deinococci</taxon>
        <taxon>Thermales</taxon>
        <taxon>Thermaceae</taxon>
        <taxon>Calidithermus</taxon>
    </lineage>
</organism>
<comment type="caution">
    <text evidence="2">The sequence shown here is derived from an EMBL/GenBank/DDBJ whole genome shotgun (WGS) entry which is preliminary data.</text>
</comment>
<dbReference type="InterPro" id="IPR051531">
    <property type="entry name" value="N-acetyltransferase"/>
</dbReference>
<dbReference type="Proteomes" id="UP000265715">
    <property type="component" value="Unassembled WGS sequence"/>
</dbReference>
<dbReference type="InterPro" id="IPR016181">
    <property type="entry name" value="Acyl_CoA_acyltransferase"/>
</dbReference>
<dbReference type="PROSITE" id="PS51186">
    <property type="entry name" value="GNAT"/>
    <property type="match status" value="1"/>
</dbReference>
<dbReference type="Pfam" id="PF13302">
    <property type="entry name" value="Acetyltransf_3"/>
    <property type="match status" value="1"/>
</dbReference>
<dbReference type="Gene3D" id="3.40.630.30">
    <property type="match status" value="1"/>
</dbReference>
<dbReference type="InterPro" id="IPR000182">
    <property type="entry name" value="GNAT_dom"/>
</dbReference>
<name>A0A399EKZ6_9DEIN</name>
<evidence type="ECO:0000313" key="3">
    <source>
        <dbReference type="Proteomes" id="UP000265715"/>
    </source>
</evidence>
<sequence length="184" mass="21412">MPFRLESPRLILRQFEARDLEPFLAYRSDPRVARHQSWDAPYPREKAVAFLEWAAQARPAPGQWFQAAIESKDTGETLGECAFYWLEDGRQAEIGVTLAAQHQGKGYAREALERLLEYLFEDLGLHRVRASADVENHAAWHLMVQLGMRLEGQSVESLWLKGRWSSEYHYAILQREWRERRGAS</sequence>
<proteinExistence type="predicted"/>
<dbReference type="SUPFAM" id="SSF55729">
    <property type="entry name" value="Acyl-CoA N-acyltransferases (Nat)"/>
    <property type="match status" value="1"/>
</dbReference>
<dbReference type="PANTHER" id="PTHR43792">
    <property type="entry name" value="GNAT FAMILY, PUTATIVE (AFU_ORTHOLOGUE AFUA_3G00765)-RELATED-RELATED"/>
    <property type="match status" value="1"/>
</dbReference>
<accession>A0A399EKZ6</accession>
<keyword evidence="2" id="KW-0808">Transferase</keyword>
<dbReference type="AlphaFoldDB" id="A0A399EKZ6"/>
<gene>
    <name evidence="2" type="primary">speG</name>
    <name evidence="2" type="ORF">Mterra_02504</name>
</gene>
<feature type="domain" description="N-acetyltransferase" evidence="1">
    <location>
        <begin position="10"/>
        <end position="175"/>
    </location>
</feature>
<keyword evidence="3" id="KW-1185">Reference proteome</keyword>